<proteinExistence type="predicted"/>
<dbReference type="GO" id="GO:0000139">
    <property type="term" value="C:Golgi membrane"/>
    <property type="evidence" value="ECO:0007669"/>
    <property type="project" value="InterPro"/>
</dbReference>
<keyword evidence="3 5" id="KW-1133">Transmembrane helix</keyword>
<dbReference type="InterPro" id="IPR007271">
    <property type="entry name" value="Nuc_sug_transpt"/>
</dbReference>
<feature type="transmembrane region" description="Helical" evidence="5">
    <location>
        <begin position="193"/>
        <end position="215"/>
    </location>
</feature>
<dbReference type="Proteomes" id="UP000750711">
    <property type="component" value="Unassembled WGS sequence"/>
</dbReference>
<feature type="transmembrane region" description="Helical" evidence="5">
    <location>
        <begin position="159"/>
        <end position="181"/>
    </location>
</feature>
<feature type="transmembrane region" description="Helical" evidence="5">
    <location>
        <begin position="110"/>
        <end position="130"/>
    </location>
</feature>
<dbReference type="PANTHER" id="PTHR10231">
    <property type="entry name" value="NUCLEOTIDE-SUGAR TRANSMEMBRANE TRANSPORTER"/>
    <property type="match status" value="1"/>
</dbReference>
<keyword evidence="4 5" id="KW-0472">Membrane</keyword>
<feature type="transmembrane region" description="Helical" evidence="5">
    <location>
        <begin position="306"/>
        <end position="332"/>
    </location>
</feature>
<keyword evidence="2 5" id="KW-0812">Transmembrane</keyword>
<feature type="transmembrane region" description="Helical" evidence="5">
    <location>
        <begin position="235"/>
        <end position="262"/>
    </location>
</feature>
<dbReference type="Pfam" id="PF04142">
    <property type="entry name" value="Nuc_sug_transp"/>
    <property type="match status" value="1"/>
</dbReference>
<keyword evidence="7" id="KW-1185">Reference proteome</keyword>
<evidence type="ECO:0000256" key="5">
    <source>
        <dbReference type="SAM" id="Phobius"/>
    </source>
</evidence>
<dbReference type="AlphaFoldDB" id="A0A9P8L4G9"/>
<reference evidence="6" key="1">
    <citation type="submission" date="2021-03" db="EMBL/GenBank/DDBJ databases">
        <title>Comparative genomics and phylogenomic investigation of the class Geoglossomycetes provide insights into ecological specialization and systematics.</title>
        <authorList>
            <person name="Melie T."/>
            <person name="Pirro S."/>
            <person name="Miller A.N."/>
            <person name="Quandt A."/>
        </authorList>
    </citation>
    <scope>NUCLEOTIDE SEQUENCE</scope>
    <source>
        <strain evidence="6">CAQ_001_2017</strain>
    </source>
</reference>
<evidence type="ECO:0000256" key="1">
    <source>
        <dbReference type="ARBA" id="ARBA00004141"/>
    </source>
</evidence>
<evidence type="ECO:0000313" key="7">
    <source>
        <dbReference type="Proteomes" id="UP000750711"/>
    </source>
</evidence>
<sequence>FTGDFSYSGSVCLAELLKLAISAVLFFCEWLLRRDEFHYQIIGGDVDGGLSEKGMTATATRRPWGQFPRALLEEVRLSSVSGFAQLAMLYTAINNDVFILLRIADPGTVQLFNSGLVLFPAIVMTIVPGIGFGGMQWVAIMIQVFGLIISQFSPEPSSIYPATTYLFVVVYTCVSAFTAVYHEALSQSSNASLHADNMVLFSVGSLTNFTIHIIFSWWSPGGPGLFDGYTDPDAIVLLLSSVFIGLATTAVYRLFLAVWIYYKGPKDEDPSFVPEVSDAPTPPLGSSCGDVCNGLLSGRSAEGIGYLGWISMLAKAAVTIAIIVAGTKVIAWEPSDRLSQMTRAPSSSPPTPRVRTSPLSNVLAFVRWNSDEHLDRKAMLEAYRPFFYNMHYSIPGSTSSSNLVSDGSGDSHLIYKQVARTMQLLLDEQPDVMGLLYYQSDSWVDPLRFNSIDLDKIWFPDSIQPRFACMEGKDIIPEIFLSDEDARRARNAVKALSASSDGVTMNGSKINPNEICSG</sequence>
<evidence type="ECO:0000313" key="6">
    <source>
        <dbReference type="EMBL" id="KAH0548345.1"/>
    </source>
</evidence>
<name>A0A9P8L4G9_9PEZI</name>
<feature type="non-terminal residue" evidence="6">
    <location>
        <position position="518"/>
    </location>
</feature>
<dbReference type="GO" id="GO:0015165">
    <property type="term" value="F:pyrimidine nucleotide-sugar transmembrane transporter activity"/>
    <property type="evidence" value="ECO:0007669"/>
    <property type="project" value="InterPro"/>
</dbReference>
<dbReference type="EMBL" id="JAGHQM010002626">
    <property type="protein sequence ID" value="KAH0548345.1"/>
    <property type="molecule type" value="Genomic_DNA"/>
</dbReference>
<comment type="subcellular location">
    <subcellularLocation>
        <location evidence="1">Membrane</location>
        <topology evidence="1">Multi-pass membrane protein</topology>
    </subcellularLocation>
</comment>
<feature type="transmembrane region" description="Helical" evidence="5">
    <location>
        <begin position="6"/>
        <end position="32"/>
    </location>
</feature>
<gene>
    <name evidence="6" type="ORF">GP486_007979</name>
</gene>
<comment type="caution">
    <text evidence="6">The sequence shown here is derived from an EMBL/GenBank/DDBJ whole genome shotgun (WGS) entry which is preliminary data.</text>
</comment>
<accession>A0A9P8L4G9</accession>
<organism evidence="6 7">
    <name type="scientific">Trichoglossum hirsutum</name>
    <dbReference type="NCBI Taxonomy" id="265104"/>
    <lineage>
        <taxon>Eukaryota</taxon>
        <taxon>Fungi</taxon>
        <taxon>Dikarya</taxon>
        <taxon>Ascomycota</taxon>
        <taxon>Pezizomycotina</taxon>
        <taxon>Geoglossomycetes</taxon>
        <taxon>Geoglossales</taxon>
        <taxon>Geoglossaceae</taxon>
        <taxon>Trichoglossum</taxon>
    </lineage>
</organism>
<evidence type="ECO:0000256" key="4">
    <source>
        <dbReference type="ARBA" id="ARBA00023136"/>
    </source>
</evidence>
<evidence type="ECO:0000256" key="3">
    <source>
        <dbReference type="ARBA" id="ARBA00022989"/>
    </source>
</evidence>
<protein>
    <submittedName>
        <fullName evidence="6">Uncharacterized protein</fullName>
    </submittedName>
</protein>
<evidence type="ECO:0000256" key="2">
    <source>
        <dbReference type="ARBA" id="ARBA00022692"/>
    </source>
</evidence>